<dbReference type="InterPro" id="IPR046938">
    <property type="entry name" value="DNA_clamp_sf"/>
</dbReference>
<dbReference type="GO" id="GO:0006281">
    <property type="term" value="P:DNA repair"/>
    <property type="evidence" value="ECO:0007669"/>
    <property type="project" value="TreeGrafter"/>
</dbReference>
<dbReference type="Proteomes" id="UP000005222">
    <property type="component" value="Chromosome L"/>
</dbReference>
<feature type="region of interest" description="Disordered" evidence="1">
    <location>
        <begin position="398"/>
        <end position="455"/>
    </location>
</feature>
<dbReference type="SUPFAM" id="SSF55979">
    <property type="entry name" value="DNA clamp"/>
    <property type="match status" value="1"/>
</dbReference>
<accession>G8YAV3</accession>
<dbReference type="InterPro" id="IPR007268">
    <property type="entry name" value="Rad9/Ddc1"/>
</dbReference>
<protein>
    <submittedName>
        <fullName evidence="2">Piso0_003729 protein</fullName>
    </submittedName>
</protein>
<feature type="region of interest" description="Disordered" evidence="1">
    <location>
        <begin position="344"/>
        <end position="377"/>
    </location>
</feature>
<dbReference type="AlphaFoldDB" id="G8YAV3"/>
<dbReference type="InParanoid" id="G8YAV3"/>
<dbReference type="GO" id="GO:0071479">
    <property type="term" value="P:cellular response to ionizing radiation"/>
    <property type="evidence" value="ECO:0007669"/>
    <property type="project" value="TreeGrafter"/>
</dbReference>
<name>G8YAV3_PICSO</name>
<dbReference type="FunCoup" id="G8YAV3">
    <property type="interactions" value="246"/>
</dbReference>
<dbReference type="Proteomes" id="UP000005222">
    <property type="component" value="Chromosome K"/>
</dbReference>
<feature type="region of interest" description="Disordered" evidence="1">
    <location>
        <begin position="498"/>
        <end position="549"/>
    </location>
</feature>
<feature type="compositionally biased region" description="Polar residues" evidence="1">
    <location>
        <begin position="445"/>
        <end position="455"/>
    </location>
</feature>
<reference evidence="2" key="1">
    <citation type="submission" date="2011-10" db="EMBL/GenBank/DDBJ databases">
        <authorList>
            <person name="Genoscope - CEA"/>
        </authorList>
    </citation>
    <scope>NUCLEOTIDE SEQUENCE</scope>
</reference>
<gene>
    <name evidence="2" type="primary">Piso0_003729</name>
    <name evidence="2" type="ORF">GNLVRS01_PISO0K01286g</name>
    <name evidence="3" type="ORF">GNLVRS01_PISO0L01287g</name>
</gene>
<evidence type="ECO:0000313" key="4">
    <source>
        <dbReference type="Proteomes" id="UP000005222"/>
    </source>
</evidence>
<dbReference type="HOGENOM" id="CLU_036738_0_0_1"/>
<dbReference type="EMBL" id="FO082049">
    <property type="protein sequence ID" value="CCE83157.1"/>
    <property type="molecule type" value="Genomic_DNA"/>
</dbReference>
<dbReference type="PANTHER" id="PTHR15237">
    <property type="entry name" value="DNA REPAIR PROTEIN RAD9"/>
    <property type="match status" value="1"/>
</dbReference>
<dbReference type="EMBL" id="FO082048">
    <property type="protein sequence ID" value="CCE84188.1"/>
    <property type="molecule type" value="Genomic_DNA"/>
</dbReference>
<dbReference type="Pfam" id="PF04139">
    <property type="entry name" value="Rad9"/>
    <property type="match status" value="1"/>
</dbReference>
<dbReference type="GO" id="GO:0000076">
    <property type="term" value="P:DNA replication checkpoint signaling"/>
    <property type="evidence" value="ECO:0007669"/>
    <property type="project" value="TreeGrafter"/>
</dbReference>
<dbReference type="STRING" id="559304.G8YAV3"/>
<evidence type="ECO:0000313" key="3">
    <source>
        <dbReference type="EMBL" id="CCE84188.1"/>
    </source>
</evidence>
<dbReference type="PANTHER" id="PTHR15237:SF0">
    <property type="entry name" value="CELL CYCLE CHECKPOINT CONTROL PROTEIN"/>
    <property type="match status" value="1"/>
</dbReference>
<proteinExistence type="predicted"/>
<evidence type="ECO:0000313" key="2">
    <source>
        <dbReference type="EMBL" id="CCE83157.1"/>
    </source>
</evidence>
<reference evidence="4" key="2">
    <citation type="journal article" date="2012" name="G3 (Bethesda)">
        <title>Pichia sorbitophila, an interspecies yeast hybrid reveals early steps of genome resolution following polyploidization.</title>
        <authorList>
            <person name="Leh Louis V."/>
            <person name="Despons L."/>
            <person name="Friedrich A."/>
            <person name="Martin T."/>
            <person name="Durrens P."/>
            <person name="Casaregola S."/>
            <person name="Neuveglise C."/>
            <person name="Fairhead C."/>
            <person name="Marck C."/>
            <person name="Cruz J.A."/>
            <person name="Straub M.L."/>
            <person name="Kugler V."/>
            <person name="Sacerdot C."/>
            <person name="Uzunov Z."/>
            <person name="Thierry A."/>
            <person name="Weiss S."/>
            <person name="Bleykasten C."/>
            <person name="De Montigny J."/>
            <person name="Jacques N."/>
            <person name="Jung P."/>
            <person name="Lemaire M."/>
            <person name="Mallet S."/>
            <person name="Morel G."/>
            <person name="Richard G.F."/>
            <person name="Sarkar A."/>
            <person name="Savel G."/>
            <person name="Schacherer J."/>
            <person name="Seret M.L."/>
            <person name="Talla E."/>
            <person name="Samson G."/>
            <person name="Jubin C."/>
            <person name="Poulain J."/>
            <person name="Vacherie B."/>
            <person name="Barbe V."/>
            <person name="Pelletier E."/>
            <person name="Sherman D.J."/>
            <person name="Westhof E."/>
            <person name="Weissenbach J."/>
            <person name="Baret P.V."/>
            <person name="Wincker P."/>
            <person name="Gaillardin C."/>
            <person name="Dujon B."/>
            <person name="Souciet J.L."/>
        </authorList>
    </citation>
    <scope>NUCLEOTIDE SEQUENCE [LARGE SCALE GENOMIC DNA]</scope>
    <source>
        <strain evidence="4">ATCC MYA-4447 / BCRC 22081 / CBS 7064 / NBRC 10061 / NRRL Y-12695</strain>
    </source>
</reference>
<dbReference type="OrthoDB" id="3992718at2759"/>
<sequence length="549" mass="61763">MSFVGVINKDSNKTIWSKAIQSLAGISDYIKIVIKAEALSISAVNIARTSCGEIEFKKSFFYQYDVDFTNVIKDGFQLESDDGDGDHVASYSMIVNSKHLIALFKNIDAHDLEYICLQAHISTDTPSAVLYKILVEMRASNRILRKYQVNYEPVLQKKVDIFSQYKKELYDQNMSEQAGRGVQEGVKYIMVDQSIPRQFLDMMPSSTEEFGIEVNQEDMLLSGFTNQIVKDNEYIKQPMSVAVALSIDDLVHSNLHNLSGDSSVRINFRLKYFRNFMQLVSSINTKSATALETQDNITSHYESIENSEEYLELFFKNPGDPILFELKSNRHLVIQYIQVTNDGNSNRVERSGKHSKHTSTQSSLKKRKESKNTNAFVLQPYAIQKRAAERQSLPKIINSHNGASHDLPPASTGVAQHASARSDADRPADQLFVPESESQTEEAASDSNANFDLTFSGDSRQDIITYGNDRNTGSIPFLKPGSDAEEIRKPHVRELRSRKINTYGSSETNKRIIIDEDTEYETGDSDDGGANQEELGPTQGPKRPRSILE</sequence>
<keyword evidence="4" id="KW-1185">Reference proteome</keyword>
<evidence type="ECO:0000256" key="1">
    <source>
        <dbReference type="SAM" id="MobiDB-lite"/>
    </source>
</evidence>
<feature type="compositionally biased region" description="Acidic residues" evidence="1">
    <location>
        <begin position="515"/>
        <end position="527"/>
    </location>
</feature>
<dbReference type="Gene3D" id="3.70.10.10">
    <property type="match status" value="1"/>
</dbReference>
<dbReference type="GO" id="GO:0030896">
    <property type="term" value="C:checkpoint clamp complex"/>
    <property type="evidence" value="ECO:0007669"/>
    <property type="project" value="InterPro"/>
</dbReference>
<organism evidence="2 4">
    <name type="scientific">Pichia sorbitophila (strain ATCC MYA-4447 / BCRC 22081 / CBS 7064 / NBRC 10061 / NRRL Y-12695)</name>
    <name type="common">Hybrid yeast</name>
    <dbReference type="NCBI Taxonomy" id="559304"/>
    <lineage>
        <taxon>Eukaryota</taxon>
        <taxon>Fungi</taxon>
        <taxon>Dikarya</taxon>
        <taxon>Ascomycota</taxon>
        <taxon>Saccharomycotina</taxon>
        <taxon>Pichiomycetes</taxon>
        <taxon>Debaryomycetaceae</taxon>
        <taxon>Millerozyma</taxon>
    </lineage>
</organism>
<dbReference type="eggNOG" id="ENOG502QT39">
    <property type="taxonomic scope" value="Eukaryota"/>
</dbReference>
<dbReference type="GO" id="GO:0031573">
    <property type="term" value="P:mitotic intra-S DNA damage checkpoint signaling"/>
    <property type="evidence" value="ECO:0007669"/>
    <property type="project" value="TreeGrafter"/>
</dbReference>